<organism evidence="1 2">
    <name type="scientific">Vanilla planifolia</name>
    <name type="common">Vanilla</name>
    <dbReference type="NCBI Taxonomy" id="51239"/>
    <lineage>
        <taxon>Eukaryota</taxon>
        <taxon>Viridiplantae</taxon>
        <taxon>Streptophyta</taxon>
        <taxon>Embryophyta</taxon>
        <taxon>Tracheophyta</taxon>
        <taxon>Spermatophyta</taxon>
        <taxon>Magnoliopsida</taxon>
        <taxon>Liliopsida</taxon>
        <taxon>Asparagales</taxon>
        <taxon>Orchidaceae</taxon>
        <taxon>Vanilloideae</taxon>
        <taxon>Vanilleae</taxon>
        <taxon>Vanilla</taxon>
    </lineage>
</organism>
<dbReference type="OrthoDB" id="1915155at2759"/>
<protein>
    <submittedName>
        <fullName evidence="1">Uncharacterized protein</fullName>
    </submittedName>
</protein>
<accession>A0A835UMC5</accession>
<reference evidence="1 2" key="1">
    <citation type="journal article" date="2020" name="Nat. Food">
        <title>A phased Vanilla planifolia genome enables genetic improvement of flavour and production.</title>
        <authorList>
            <person name="Hasing T."/>
            <person name="Tang H."/>
            <person name="Brym M."/>
            <person name="Khazi F."/>
            <person name="Huang T."/>
            <person name="Chambers A.H."/>
        </authorList>
    </citation>
    <scope>NUCLEOTIDE SEQUENCE [LARGE SCALE GENOMIC DNA]</scope>
    <source>
        <tissue evidence="1">Leaf</tissue>
    </source>
</reference>
<dbReference type="AlphaFoldDB" id="A0A835UMC5"/>
<dbReference type="EMBL" id="JADCNL010000009">
    <property type="protein sequence ID" value="KAG0466793.1"/>
    <property type="molecule type" value="Genomic_DNA"/>
</dbReference>
<keyword evidence="2" id="KW-1185">Reference proteome</keyword>
<proteinExistence type="predicted"/>
<sequence length="105" mass="12186">MPLAQKRRSHKDPISFTEFHLSRDLPSLLFSNVQEFVELNMSGSTGERSFDRGCWHRVSRCLFLRYRHCFFSEKRSSQPVGLLPPRGIAPSGFRPLRKIPHCCLP</sequence>
<comment type="caution">
    <text evidence="1">The sequence shown here is derived from an EMBL/GenBank/DDBJ whole genome shotgun (WGS) entry which is preliminary data.</text>
</comment>
<evidence type="ECO:0000313" key="1">
    <source>
        <dbReference type="EMBL" id="KAG0466793.1"/>
    </source>
</evidence>
<gene>
    <name evidence="1" type="ORF">HPP92_018373</name>
</gene>
<evidence type="ECO:0000313" key="2">
    <source>
        <dbReference type="Proteomes" id="UP000636800"/>
    </source>
</evidence>
<name>A0A835UMC5_VANPL</name>
<dbReference type="Proteomes" id="UP000636800">
    <property type="component" value="Unassembled WGS sequence"/>
</dbReference>